<dbReference type="EMBL" id="CP047166">
    <property type="protein sequence ID" value="QRF65632.1"/>
    <property type="molecule type" value="Genomic_DNA"/>
</dbReference>
<feature type="transmembrane region" description="Helical" evidence="1">
    <location>
        <begin position="150"/>
        <end position="170"/>
    </location>
</feature>
<feature type="transmembrane region" description="Helical" evidence="1">
    <location>
        <begin position="289"/>
        <end position="310"/>
    </location>
</feature>
<feature type="transmembrane region" description="Helical" evidence="1">
    <location>
        <begin position="322"/>
        <end position="339"/>
    </location>
</feature>
<feature type="transmembrane region" description="Helical" evidence="1">
    <location>
        <begin position="33"/>
        <end position="52"/>
    </location>
</feature>
<dbReference type="InterPro" id="IPR007820">
    <property type="entry name" value="AbrB_fam"/>
</dbReference>
<dbReference type="PANTHER" id="PTHR38457">
    <property type="entry name" value="REGULATOR ABRB-RELATED"/>
    <property type="match status" value="1"/>
</dbReference>
<feature type="transmembrane region" description="Helical" evidence="1">
    <location>
        <begin position="204"/>
        <end position="221"/>
    </location>
</feature>
<keyword evidence="3" id="KW-1185">Reference proteome</keyword>
<reference evidence="2 3" key="1">
    <citation type="submission" date="2019-12" db="EMBL/GenBank/DDBJ databases">
        <title>Complete Genome Sequence of a Quorum-Sensing Bacterium,Rhodobacteraceae bacterium C31, Isolated from a marine microalgae symbiotic bacteria.</title>
        <authorList>
            <person name="Zhang Y."/>
        </authorList>
    </citation>
    <scope>NUCLEOTIDE SEQUENCE [LARGE SCALE GENOMIC DNA]</scope>
    <source>
        <strain evidence="2 3">C31</strain>
    </source>
</reference>
<dbReference type="Proteomes" id="UP000596387">
    <property type="component" value="Chromosome"/>
</dbReference>
<name>A0ABX7F749_9RHOB</name>
<feature type="transmembrane region" description="Helical" evidence="1">
    <location>
        <begin position="176"/>
        <end position="197"/>
    </location>
</feature>
<evidence type="ECO:0000313" key="2">
    <source>
        <dbReference type="EMBL" id="QRF65632.1"/>
    </source>
</evidence>
<dbReference type="PANTHER" id="PTHR38457:SF1">
    <property type="entry name" value="REGULATOR ABRB-RELATED"/>
    <property type="match status" value="1"/>
</dbReference>
<feature type="transmembrane region" description="Helical" evidence="1">
    <location>
        <begin position="9"/>
        <end position="27"/>
    </location>
</feature>
<dbReference type="NCBIfam" id="TIGR03082">
    <property type="entry name" value="Gneg_AbrB_dup"/>
    <property type="match status" value="2"/>
</dbReference>
<dbReference type="Pfam" id="PF05145">
    <property type="entry name" value="AbrB"/>
    <property type="match status" value="1"/>
</dbReference>
<feature type="transmembrane region" description="Helical" evidence="1">
    <location>
        <begin position="83"/>
        <end position="101"/>
    </location>
</feature>
<keyword evidence="1" id="KW-0472">Membrane</keyword>
<dbReference type="PIRSF" id="PIRSF038991">
    <property type="entry name" value="Protein_AbrB"/>
    <property type="match status" value="1"/>
</dbReference>
<gene>
    <name evidence="2" type="ORF">GQA70_04455</name>
</gene>
<sequence length="345" mass="35300">MVTLDLKGAALALGVGLVGAGLFWLIGFPSAPLTGAATAVSIAGLSGLRVALPNWLRDTAFILLGIGIGSSVTPEMLASAARWPATIAILAAALLVGMAISQRGLTRWMGFQRRDAVLAAAPGHLSYVLSLSLEGKGATPRIAIVQSIRVLFLTLVVPIFVTVAFGASGVSFAPAAHMSIASAILLVAGTFTLGLVFKRIHMPAAFLLAGMGFSAAGHALGLTPGQMPATVTFAAFLVMGVLIGSRFSGQGWDDLRASLWAGLWVTGVTVATTLLAVVVSMLALGLSPALLIVAFAPGGVEAMAAISVALGFDPAFVAAHHVMRLLILTFLIPMLLSWPRSSATV</sequence>
<feature type="transmembrane region" description="Helical" evidence="1">
    <location>
        <begin position="259"/>
        <end position="283"/>
    </location>
</feature>
<feature type="transmembrane region" description="Helical" evidence="1">
    <location>
        <begin position="227"/>
        <end position="247"/>
    </location>
</feature>
<dbReference type="RefSeq" id="WP_023851714.1">
    <property type="nucleotide sequence ID" value="NZ_CP047166.1"/>
</dbReference>
<dbReference type="InterPro" id="IPR017516">
    <property type="entry name" value="AbrB_dup"/>
</dbReference>
<keyword evidence="1" id="KW-1133">Transmembrane helix</keyword>
<evidence type="ECO:0000313" key="3">
    <source>
        <dbReference type="Proteomes" id="UP000596387"/>
    </source>
</evidence>
<feature type="transmembrane region" description="Helical" evidence="1">
    <location>
        <begin position="59"/>
        <end position="77"/>
    </location>
</feature>
<keyword evidence="1" id="KW-0812">Transmembrane</keyword>
<proteinExistence type="predicted"/>
<organism evidence="2 3">
    <name type="scientific">Ponticoccus alexandrii</name>
    <dbReference type="NCBI Taxonomy" id="1943633"/>
    <lineage>
        <taxon>Bacteria</taxon>
        <taxon>Pseudomonadati</taxon>
        <taxon>Pseudomonadota</taxon>
        <taxon>Alphaproteobacteria</taxon>
        <taxon>Rhodobacterales</taxon>
        <taxon>Roseobacteraceae</taxon>
        <taxon>Ponticoccus</taxon>
    </lineage>
</organism>
<protein>
    <submittedName>
        <fullName evidence="2">AbrB family transcriptional regulator</fullName>
    </submittedName>
</protein>
<evidence type="ECO:0000256" key="1">
    <source>
        <dbReference type="SAM" id="Phobius"/>
    </source>
</evidence>
<accession>A0ABX7F749</accession>